<dbReference type="AlphaFoldDB" id="W7IK35"/>
<dbReference type="Pfam" id="PF04655">
    <property type="entry name" value="APH_6_hur"/>
    <property type="match status" value="1"/>
</dbReference>
<dbReference type="GO" id="GO:0016773">
    <property type="term" value="F:phosphotransferase activity, alcohol group as acceptor"/>
    <property type="evidence" value="ECO:0007669"/>
    <property type="project" value="InterPro"/>
</dbReference>
<organism evidence="1 2">
    <name type="scientific">Actinokineospora spheciospongiae</name>
    <dbReference type="NCBI Taxonomy" id="909613"/>
    <lineage>
        <taxon>Bacteria</taxon>
        <taxon>Bacillati</taxon>
        <taxon>Actinomycetota</taxon>
        <taxon>Actinomycetes</taxon>
        <taxon>Pseudonocardiales</taxon>
        <taxon>Pseudonocardiaceae</taxon>
        <taxon>Actinokineospora</taxon>
    </lineage>
</organism>
<keyword evidence="1" id="KW-0418">Kinase</keyword>
<reference evidence="1 2" key="1">
    <citation type="journal article" date="2014" name="Genome Announc.">
        <title>Draft Genome Sequence of the Antitrypanosomally Active Sponge-Associated Bacterium Actinokineospora sp. Strain EG49.</title>
        <authorList>
            <person name="Harjes J."/>
            <person name="Ryu T."/>
            <person name="Abdelmohsen U.R."/>
            <person name="Moitinho-Silva L."/>
            <person name="Horn H."/>
            <person name="Ravasi T."/>
            <person name="Hentschel U."/>
        </authorList>
    </citation>
    <scope>NUCLEOTIDE SEQUENCE [LARGE SCALE GENOMIC DNA]</scope>
    <source>
        <strain evidence="1 2">EG49</strain>
    </source>
</reference>
<dbReference type="GO" id="GO:0019748">
    <property type="term" value="P:secondary metabolic process"/>
    <property type="evidence" value="ECO:0007669"/>
    <property type="project" value="InterPro"/>
</dbReference>
<proteinExistence type="predicted"/>
<dbReference type="eggNOG" id="COG3570">
    <property type="taxonomic scope" value="Bacteria"/>
</dbReference>
<sequence length="276" mass="30337">MIVPPAFARHWVSEGEHEWVAGLPAQAAAAMRRWDLTADGEPLHGWCAVVLPVRAADGTPAMLKITRPHPEAEHEALALSTWDGDGAVRLLAAEPWELLLERLDPAHSLDDEPLPVALGVITSLLRRLDRPAPPRLRALRDVAARWVRELPEGDAPAELVEQAVAYCAELGPRAGDRLVNEDLHFENVLRGEREPWLVIDPKPLAGDPEFGLIALLWNRWEESSVPDRLAAVVDAAGLDHDLARRWAFVRAVENWSDPDSEDPATLTAPAIARALA</sequence>
<gene>
    <name evidence="1" type="ORF">UO65_3481</name>
</gene>
<keyword evidence="2" id="KW-1185">Reference proteome</keyword>
<keyword evidence="1" id="KW-0808">Transferase</keyword>
<dbReference type="Proteomes" id="UP000019277">
    <property type="component" value="Unassembled WGS sequence"/>
</dbReference>
<evidence type="ECO:0000313" key="1">
    <source>
        <dbReference type="EMBL" id="EWC61215.1"/>
    </source>
</evidence>
<name>W7IK35_9PSEU</name>
<protein>
    <submittedName>
        <fullName evidence="1">Streptomycin 6-kinase</fullName>
    </submittedName>
</protein>
<dbReference type="STRING" id="909613.UO65_3481"/>
<dbReference type="SUPFAM" id="SSF56112">
    <property type="entry name" value="Protein kinase-like (PK-like)"/>
    <property type="match status" value="1"/>
</dbReference>
<accession>W7IK35</accession>
<dbReference type="GO" id="GO:0016301">
    <property type="term" value="F:kinase activity"/>
    <property type="evidence" value="ECO:0007669"/>
    <property type="project" value="UniProtKB-KW"/>
</dbReference>
<dbReference type="InterPro" id="IPR011009">
    <property type="entry name" value="Kinase-like_dom_sf"/>
</dbReference>
<dbReference type="InterPro" id="IPR006748">
    <property type="entry name" value="NH2Glyco/OHUrea_AB-resist_kin"/>
</dbReference>
<dbReference type="EMBL" id="AYXG01000123">
    <property type="protein sequence ID" value="EWC61215.1"/>
    <property type="molecule type" value="Genomic_DNA"/>
</dbReference>
<comment type="caution">
    <text evidence="1">The sequence shown here is derived from an EMBL/GenBank/DDBJ whole genome shotgun (WGS) entry which is preliminary data.</text>
</comment>
<evidence type="ECO:0000313" key="2">
    <source>
        <dbReference type="Proteomes" id="UP000019277"/>
    </source>
</evidence>